<evidence type="ECO:0000313" key="2">
    <source>
        <dbReference type="EMBL" id="KAF2108434.1"/>
    </source>
</evidence>
<dbReference type="Proteomes" id="UP000799770">
    <property type="component" value="Unassembled WGS sequence"/>
</dbReference>
<name>A0A6A5YNY5_9PLEO</name>
<dbReference type="AlphaFoldDB" id="A0A6A5YNY5"/>
<dbReference type="EMBL" id="ML977348">
    <property type="protein sequence ID" value="KAF2108434.1"/>
    <property type="molecule type" value="Genomic_DNA"/>
</dbReference>
<feature type="coiled-coil region" evidence="1">
    <location>
        <begin position="16"/>
        <end position="87"/>
    </location>
</feature>
<organism evidence="2 3">
    <name type="scientific">Lophiotrema nucula</name>
    <dbReference type="NCBI Taxonomy" id="690887"/>
    <lineage>
        <taxon>Eukaryota</taxon>
        <taxon>Fungi</taxon>
        <taxon>Dikarya</taxon>
        <taxon>Ascomycota</taxon>
        <taxon>Pezizomycotina</taxon>
        <taxon>Dothideomycetes</taxon>
        <taxon>Pleosporomycetidae</taxon>
        <taxon>Pleosporales</taxon>
        <taxon>Lophiotremataceae</taxon>
        <taxon>Lophiotrema</taxon>
    </lineage>
</organism>
<keyword evidence="3" id="KW-1185">Reference proteome</keyword>
<proteinExistence type="predicted"/>
<gene>
    <name evidence="2" type="ORF">BDV96DRAFT_652998</name>
</gene>
<sequence>MAQTDSKEMATVKMELGKLQGRVDAFLNEKAEAIQEARNHLQGRVLELEDPILRTESKELAIVKAENARLQARMNSFEREKKDAVKSALMKADANNALWQEMLAEANVDDVVALRGAKIALHAQIEGLNARVQDQAMLVKTADENSQKMGWSSTYKSMYNAKCKENDELQKELGVLEDYQHP</sequence>
<protein>
    <submittedName>
        <fullName evidence="2">Uncharacterized protein</fullName>
    </submittedName>
</protein>
<reference evidence="2" key="1">
    <citation type="journal article" date="2020" name="Stud. Mycol.">
        <title>101 Dothideomycetes genomes: a test case for predicting lifestyles and emergence of pathogens.</title>
        <authorList>
            <person name="Haridas S."/>
            <person name="Albert R."/>
            <person name="Binder M."/>
            <person name="Bloem J."/>
            <person name="Labutti K."/>
            <person name="Salamov A."/>
            <person name="Andreopoulos B."/>
            <person name="Baker S."/>
            <person name="Barry K."/>
            <person name="Bills G."/>
            <person name="Bluhm B."/>
            <person name="Cannon C."/>
            <person name="Castanera R."/>
            <person name="Culley D."/>
            <person name="Daum C."/>
            <person name="Ezra D."/>
            <person name="Gonzalez J."/>
            <person name="Henrissat B."/>
            <person name="Kuo A."/>
            <person name="Liang C."/>
            <person name="Lipzen A."/>
            <person name="Lutzoni F."/>
            <person name="Magnuson J."/>
            <person name="Mondo S."/>
            <person name="Nolan M."/>
            <person name="Ohm R."/>
            <person name="Pangilinan J."/>
            <person name="Park H.-J."/>
            <person name="Ramirez L."/>
            <person name="Alfaro M."/>
            <person name="Sun H."/>
            <person name="Tritt A."/>
            <person name="Yoshinaga Y."/>
            <person name="Zwiers L.-H."/>
            <person name="Turgeon B."/>
            <person name="Goodwin S."/>
            <person name="Spatafora J."/>
            <person name="Crous P."/>
            <person name="Grigoriev I."/>
        </authorList>
    </citation>
    <scope>NUCLEOTIDE SEQUENCE</scope>
    <source>
        <strain evidence="2">CBS 627.86</strain>
    </source>
</reference>
<evidence type="ECO:0000313" key="3">
    <source>
        <dbReference type="Proteomes" id="UP000799770"/>
    </source>
</evidence>
<keyword evidence="1" id="KW-0175">Coiled coil</keyword>
<evidence type="ECO:0000256" key="1">
    <source>
        <dbReference type="SAM" id="Coils"/>
    </source>
</evidence>
<accession>A0A6A5YNY5</accession>